<reference evidence="1 2" key="1">
    <citation type="submission" date="2019-05" db="EMBL/GenBank/DDBJ databases">
        <title>Another draft genome of Portunus trituberculatus and its Hox gene families provides insights of decapod evolution.</title>
        <authorList>
            <person name="Jeong J.-H."/>
            <person name="Song I."/>
            <person name="Kim S."/>
            <person name="Choi T."/>
            <person name="Kim D."/>
            <person name="Ryu S."/>
            <person name="Kim W."/>
        </authorList>
    </citation>
    <scope>NUCLEOTIDE SEQUENCE [LARGE SCALE GENOMIC DNA]</scope>
    <source>
        <tissue evidence="1">Muscle</tissue>
    </source>
</reference>
<dbReference type="AlphaFoldDB" id="A0A5B7IXR7"/>
<evidence type="ECO:0000313" key="1">
    <source>
        <dbReference type="EMBL" id="MPC89300.1"/>
    </source>
</evidence>
<gene>
    <name evidence="1" type="ORF">E2C01_084240</name>
</gene>
<organism evidence="1 2">
    <name type="scientific">Portunus trituberculatus</name>
    <name type="common">Swimming crab</name>
    <name type="synonym">Neptunus trituberculatus</name>
    <dbReference type="NCBI Taxonomy" id="210409"/>
    <lineage>
        <taxon>Eukaryota</taxon>
        <taxon>Metazoa</taxon>
        <taxon>Ecdysozoa</taxon>
        <taxon>Arthropoda</taxon>
        <taxon>Crustacea</taxon>
        <taxon>Multicrustacea</taxon>
        <taxon>Malacostraca</taxon>
        <taxon>Eumalacostraca</taxon>
        <taxon>Eucarida</taxon>
        <taxon>Decapoda</taxon>
        <taxon>Pleocyemata</taxon>
        <taxon>Brachyura</taxon>
        <taxon>Eubrachyura</taxon>
        <taxon>Portunoidea</taxon>
        <taxon>Portunidae</taxon>
        <taxon>Portuninae</taxon>
        <taxon>Portunus</taxon>
    </lineage>
</organism>
<keyword evidence="2" id="KW-1185">Reference proteome</keyword>
<protein>
    <submittedName>
        <fullName evidence="1">Uncharacterized protein</fullName>
    </submittedName>
</protein>
<evidence type="ECO:0000313" key="2">
    <source>
        <dbReference type="Proteomes" id="UP000324222"/>
    </source>
</evidence>
<proteinExistence type="predicted"/>
<name>A0A5B7IXR7_PORTR</name>
<sequence length="69" mass="7383">MKKTFTELRLDVERSKYAFSSDGDAASRSTRLPPLSCPSSCIPCHPLPTCTTSAASRGVMHAKITAARA</sequence>
<dbReference type="Proteomes" id="UP000324222">
    <property type="component" value="Unassembled WGS sequence"/>
</dbReference>
<dbReference type="EMBL" id="VSRR010080559">
    <property type="protein sequence ID" value="MPC89300.1"/>
    <property type="molecule type" value="Genomic_DNA"/>
</dbReference>
<comment type="caution">
    <text evidence="1">The sequence shown here is derived from an EMBL/GenBank/DDBJ whole genome shotgun (WGS) entry which is preliminary data.</text>
</comment>
<accession>A0A5B7IXR7</accession>